<evidence type="ECO:0008006" key="3">
    <source>
        <dbReference type="Google" id="ProtNLM"/>
    </source>
</evidence>
<keyword evidence="2" id="KW-1185">Reference proteome</keyword>
<dbReference type="Pfam" id="PF16398">
    <property type="entry name" value="DUF5007"/>
    <property type="match status" value="1"/>
</dbReference>
<reference evidence="2" key="1">
    <citation type="submission" date="2016-11" db="EMBL/GenBank/DDBJ databases">
        <authorList>
            <person name="Varghese N."/>
            <person name="Submissions S."/>
        </authorList>
    </citation>
    <scope>NUCLEOTIDE SEQUENCE [LARGE SCALE GENOMIC DNA]</scope>
    <source>
        <strain evidence="2">DSM 16990</strain>
    </source>
</reference>
<organism evidence="1 2">
    <name type="scientific">Pedobacter caeni</name>
    <dbReference type="NCBI Taxonomy" id="288992"/>
    <lineage>
        <taxon>Bacteria</taxon>
        <taxon>Pseudomonadati</taxon>
        <taxon>Bacteroidota</taxon>
        <taxon>Sphingobacteriia</taxon>
        <taxon>Sphingobacteriales</taxon>
        <taxon>Sphingobacteriaceae</taxon>
        <taxon>Pedobacter</taxon>
    </lineage>
</organism>
<dbReference type="AlphaFoldDB" id="A0A1M5H003"/>
<dbReference type="RefSeq" id="WP_073233113.1">
    <property type="nucleotide sequence ID" value="NZ_FQUQ01000004.1"/>
</dbReference>
<dbReference type="InterPro" id="IPR032173">
    <property type="entry name" value="DUF5007"/>
</dbReference>
<protein>
    <recommendedName>
        <fullName evidence="3">DUF5007 domain-containing protein</fullName>
    </recommendedName>
</protein>
<dbReference type="STRING" id="288992.SAMN04488522_104441"/>
<name>A0A1M5H003_9SPHI</name>
<dbReference type="PROSITE" id="PS51257">
    <property type="entry name" value="PROKAR_LIPOPROTEIN"/>
    <property type="match status" value="1"/>
</dbReference>
<evidence type="ECO:0000313" key="1">
    <source>
        <dbReference type="EMBL" id="SHG09235.1"/>
    </source>
</evidence>
<dbReference type="EMBL" id="FQUQ01000004">
    <property type="protein sequence ID" value="SHG09235.1"/>
    <property type="molecule type" value="Genomic_DNA"/>
</dbReference>
<sequence>MKKILSISFLLLITVLYSCKKQDKNGFLSNNLKYTSANQTANIGLVLWSSGAMLTDESTKPMEFSIAAIRKSDGSSAEFLREVKVNTYSWTGIYSDGDTKMEEIDVKRTPVVRPALDINPVNGSLIIYPEVRDPLKFPEGNYVVDILAKNPAGEVVLKNAINIKVVYQLKNPAFWRLGSGGGVDGSVTSLDVKFTRLQPTGGKLIVRYFKKGSDVPINPKEFYGFEYKGQAGFTDGFKDFRTLGAGNPLKMTTLTDRIELDVKYPIPYVAGKLIRIDELNDTSIFGSSMNYWLDFTIVEDGVWQMDIILGND</sequence>
<evidence type="ECO:0000313" key="2">
    <source>
        <dbReference type="Proteomes" id="UP000184287"/>
    </source>
</evidence>
<dbReference type="OrthoDB" id="739920at2"/>
<accession>A0A1M5H003</accession>
<gene>
    <name evidence="1" type="ORF">SAMN04488522_104441</name>
</gene>
<proteinExistence type="predicted"/>
<dbReference type="Proteomes" id="UP000184287">
    <property type="component" value="Unassembled WGS sequence"/>
</dbReference>